<reference evidence="3" key="1">
    <citation type="submission" date="2016-11" db="UniProtKB">
        <authorList>
            <consortium name="WormBaseParasite"/>
        </authorList>
    </citation>
    <scope>IDENTIFICATION</scope>
</reference>
<evidence type="ECO:0000256" key="1">
    <source>
        <dbReference type="SAM" id="MobiDB-lite"/>
    </source>
</evidence>
<name>A0A1I7Y5N4_9BILA</name>
<keyword evidence="2" id="KW-1185">Reference proteome</keyword>
<proteinExistence type="predicted"/>
<dbReference type="WBParaSite" id="L893_g12740.t2">
    <property type="protein sequence ID" value="L893_g12740.t2"/>
    <property type="gene ID" value="L893_g12740"/>
</dbReference>
<feature type="compositionally biased region" description="Polar residues" evidence="1">
    <location>
        <begin position="464"/>
        <end position="481"/>
    </location>
</feature>
<dbReference type="AlphaFoldDB" id="A0A1I7Y5N4"/>
<accession>A0A1I7Y5N4</accession>
<sequence length="481" mass="53489">MSSSEDITRKQLVDEANMETDMMQDASKDIEVENDVGQIGERVIEDEMSAESSHPQPPTVDEENGVVTVAVEDLLAAGIDVENLSTITQDELAKVIAMAKRNSMMDLSVNEHPSKKVGPEGTVADVEVADTQTNACPQNAHNPQEDPWSLLVTDDGSIRLTDSQNHTYLFTQEVLQTHHIDANNLTEENIQSLLALAMPIPKLPAEEPLAKRPKLASSSVNNSYPMEDCGLLAGKRMQHYSLIGEEIAVRREGKLVPATVRYCREAPIVTYKIQFADGHFEWVRENDIILSVDKPSTSSASTRQYMHPSMDTRRKYSMQPGIRVTVPNQRYECHEAEANYCCQVCDRKVFQKEPTYIVVRIPACHSCAEKHIFILDENEAASNKEPEDDQDSRSEAHQEPPLTERRTNSAPLQEYAHSPMMAAVQPRSASIDWCKLSKDYRLESPEREKAISPGTLQPAPTVLPSANTDGPQCSNGGMTCE</sequence>
<evidence type="ECO:0000313" key="3">
    <source>
        <dbReference type="WBParaSite" id="L893_g12740.t2"/>
    </source>
</evidence>
<feature type="region of interest" description="Disordered" evidence="1">
    <location>
        <begin position="444"/>
        <end position="481"/>
    </location>
</feature>
<feature type="region of interest" description="Disordered" evidence="1">
    <location>
        <begin position="378"/>
        <end position="410"/>
    </location>
</feature>
<feature type="compositionally biased region" description="Basic and acidic residues" evidence="1">
    <location>
        <begin position="391"/>
        <end position="407"/>
    </location>
</feature>
<organism evidence="2 3">
    <name type="scientific">Steinernema glaseri</name>
    <dbReference type="NCBI Taxonomy" id="37863"/>
    <lineage>
        <taxon>Eukaryota</taxon>
        <taxon>Metazoa</taxon>
        <taxon>Ecdysozoa</taxon>
        <taxon>Nematoda</taxon>
        <taxon>Chromadorea</taxon>
        <taxon>Rhabditida</taxon>
        <taxon>Tylenchina</taxon>
        <taxon>Panagrolaimomorpha</taxon>
        <taxon>Strongyloidoidea</taxon>
        <taxon>Steinernematidae</taxon>
        <taxon>Steinernema</taxon>
    </lineage>
</organism>
<dbReference type="Proteomes" id="UP000095287">
    <property type="component" value="Unplaced"/>
</dbReference>
<evidence type="ECO:0000313" key="2">
    <source>
        <dbReference type="Proteomes" id="UP000095287"/>
    </source>
</evidence>
<protein>
    <submittedName>
        <fullName evidence="3">Protein kinase domain-containing protein</fullName>
    </submittedName>
</protein>